<dbReference type="InterPro" id="IPR011250">
    <property type="entry name" value="OMP/PagP_B-barrel"/>
</dbReference>
<evidence type="ECO:0000259" key="2">
    <source>
        <dbReference type="Pfam" id="PF13568"/>
    </source>
</evidence>
<dbReference type="EMBL" id="FNNO01000001">
    <property type="protein sequence ID" value="SDW19038.1"/>
    <property type="molecule type" value="Genomic_DNA"/>
</dbReference>
<evidence type="ECO:0000256" key="1">
    <source>
        <dbReference type="SAM" id="SignalP"/>
    </source>
</evidence>
<gene>
    <name evidence="3" type="ORF">SAMN05444410_101467</name>
</gene>
<name>A0A8X8I967_9BACT</name>
<sequence>MMVMGAFLMVCCFTKAKAQVMGVKGGFSIADISSTGGNSRTSGHAGLFFNSLLTKSSRNWYIQPEIMYSGEGERFQTPVGDRVIALSYINVPVMFQYYPARQVYVEAGPQLGMLVGAADKDPSRKINVMSDYNKFALSAGLGVGIQATDQIGFDARYNFGLTNIVANTNFLHYSNVLQVGVAVRIK</sequence>
<dbReference type="SUPFAM" id="SSF56925">
    <property type="entry name" value="OMPA-like"/>
    <property type="match status" value="1"/>
</dbReference>
<dbReference type="Pfam" id="PF13568">
    <property type="entry name" value="OMP_b-brl_2"/>
    <property type="match status" value="1"/>
</dbReference>
<feature type="domain" description="Outer membrane protein beta-barrel" evidence="2">
    <location>
        <begin position="21"/>
        <end position="164"/>
    </location>
</feature>
<protein>
    <submittedName>
        <fullName evidence="3">Outer membrane protein beta-barrel domain-containing protein</fullName>
    </submittedName>
</protein>
<keyword evidence="4" id="KW-1185">Reference proteome</keyword>
<evidence type="ECO:0000313" key="4">
    <source>
        <dbReference type="Proteomes" id="UP000198711"/>
    </source>
</evidence>
<feature type="chain" id="PRO_5036451392" evidence="1">
    <location>
        <begin position="19"/>
        <end position="186"/>
    </location>
</feature>
<keyword evidence="1" id="KW-0732">Signal</keyword>
<accession>A0A8X8I967</accession>
<proteinExistence type="predicted"/>
<evidence type="ECO:0000313" key="3">
    <source>
        <dbReference type="EMBL" id="SDW19038.1"/>
    </source>
</evidence>
<reference evidence="3 4" key="1">
    <citation type="submission" date="2016-10" db="EMBL/GenBank/DDBJ databases">
        <authorList>
            <person name="Varghese N."/>
            <person name="Submissions S."/>
        </authorList>
    </citation>
    <scope>NUCLEOTIDE SEQUENCE [LARGE SCALE GENOMIC DNA]</scope>
    <source>
        <strain evidence="3 4">DSM 25353</strain>
    </source>
</reference>
<comment type="caution">
    <text evidence="3">The sequence shown here is derived from an EMBL/GenBank/DDBJ whole genome shotgun (WGS) entry which is preliminary data.</text>
</comment>
<organism evidence="3 4">
    <name type="scientific">Hydrobacter penzbergensis</name>
    <dbReference type="NCBI Taxonomy" id="1235997"/>
    <lineage>
        <taxon>Bacteria</taxon>
        <taxon>Pseudomonadati</taxon>
        <taxon>Bacteroidota</taxon>
        <taxon>Chitinophagia</taxon>
        <taxon>Chitinophagales</taxon>
        <taxon>Chitinophagaceae</taxon>
        <taxon>Hydrobacter</taxon>
    </lineage>
</organism>
<dbReference type="InterPro" id="IPR025665">
    <property type="entry name" value="Beta-barrel_OMP_2"/>
</dbReference>
<dbReference type="AlphaFoldDB" id="A0A8X8I967"/>
<dbReference type="Proteomes" id="UP000198711">
    <property type="component" value="Unassembled WGS sequence"/>
</dbReference>
<feature type="signal peptide" evidence="1">
    <location>
        <begin position="1"/>
        <end position="18"/>
    </location>
</feature>